<comment type="caution">
    <text evidence="8">The sequence shown here is derived from an EMBL/GenBank/DDBJ whole genome shotgun (WGS) entry which is preliminary data.</text>
</comment>
<dbReference type="InterPro" id="IPR014729">
    <property type="entry name" value="Rossmann-like_a/b/a_fold"/>
</dbReference>
<dbReference type="PANTHER" id="PTHR11455:SF9">
    <property type="entry name" value="CRYPTOCHROME CIRCADIAN CLOCK 5 ISOFORM X1"/>
    <property type="match status" value="1"/>
</dbReference>
<evidence type="ECO:0000313" key="8">
    <source>
        <dbReference type="EMBL" id="GGB66073.1"/>
    </source>
</evidence>
<dbReference type="InterPro" id="IPR036134">
    <property type="entry name" value="Crypto/Photolyase_FAD-like_sf"/>
</dbReference>
<feature type="domain" description="Photolyase/cryptochrome alpha/beta" evidence="7">
    <location>
        <begin position="3"/>
        <end position="130"/>
    </location>
</feature>
<dbReference type="SUPFAM" id="SSF52425">
    <property type="entry name" value="Cryptochrome/photolyase, N-terminal domain"/>
    <property type="match status" value="1"/>
</dbReference>
<dbReference type="InterPro" id="IPR018394">
    <property type="entry name" value="DNA_photolyase_1_CS_C"/>
</dbReference>
<reference evidence="9" key="1">
    <citation type="journal article" date="2019" name="Int. J. Syst. Evol. Microbiol.">
        <title>The Global Catalogue of Microorganisms (GCM) 10K type strain sequencing project: providing services to taxonomists for standard genome sequencing and annotation.</title>
        <authorList>
            <consortium name="The Broad Institute Genomics Platform"/>
            <consortium name="The Broad Institute Genome Sequencing Center for Infectious Disease"/>
            <person name="Wu L."/>
            <person name="Ma J."/>
        </authorList>
    </citation>
    <scope>NUCLEOTIDE SEQUENCE [LARGE SCALE GENOMIC DNA]</scope>
    <source>
        <strain evidence="9">CGMCC 1.12851</strain>
    </source>
</reference>
<keyword evidence="9" id="KW-1185">Reference proteome</keyword>
<dbReference type="Gene3D" id="1.25.40.80">
    <property type="match status" value="1"/>
</dbReference>
<comment type="cofactor">
    <cofactor evidence="1">
        <name>(6R)-5,10-methylene-5,6,7,8-tetrahydrofolate</name>
        <dbReference type="ChEBI" id="CHEBI:15636"/>
    </cofactor>
</comment>
<comment type="cofactor">
    <cofactor evidence="2">
        <name>FAD</name>
        <dbReference type="ChEBI" id="CHEBI:57692"/>
    </cofactor>
</comment>
<proteinExistence type="inferred from homology"/>
<evidence type="ECO:0000313" key="9">
    <source>
        <dbReference type="Proteomes" id="UP000614261"/>
    </source>
</evidence>
<accession>A0ABQ1JDC0</accession>
<dbReference type="InterPro" id="IPR036155">
    <property type="entry name" value="Crypto/Photolyase_N_sf"/>
</dbReference>
<keyword evidence="3 6" id="KW-0285">Flavoprotein</keyword>
<keyword evidence="5 6" id="KW-0157">Chromophore</keyword>
<evidence type="ECO:0000256" key="1">
    <source>
        <dbReference type="ARBA" id="ARBA00001932"/>
    </source>
</evidence>
<dbReference type="Pfam" id="PF03441">
    <property type="entry name" value="FAD_binding_7"/>
    <property type="match status" value="1"/>
</dbReference>
<dbReference type="Pfam" id="PF00875">
    <property type="entry name" value="DNA_photolyase"/>
    <property type="match status" value="1"/>
</dbReference>
<dbReference type="InterPro" id="IPR006050">
    <property type="entry name" value="DNA_photolyase_N"/>
</dbReference>
<gene>
    <name evidence="8" type="primary">phrA</name>
    <name evidence="8" type="ORF">GCM10010833_21540</name>
</gene>
<evidence type="ECO:0000256" key="4">
    <source>
        <dbReference type="ARBA" id="ARBA00022827"/>
    </source>
</evidence>
<dbReference type="InterPro" id="IPR005101">
    <property type="entry name" value="Cryptochr/Photolyase_FAD-bd"/>
</dbReference>
<dbReference type="PANTHER" id="PTHR11455">
    <property type="entry name" value="CRYPTOCHROME"/>
    <property type="match status" value="1"/>
</dbReference>
<dbReference type="PROSITE" id="PS00394">
    <property type="entry name" value="DNA_PHOTOLYASES_1_1"/>
    <property type="match status" value="1"/>
</dbReference>
<sequence length="464" mass="51931">MTRPALVWLRRDLRLADQAAFAEAASAGPVIPVFVLDDETPKHRKMGGASRWWLHHSLASLDADLRKIGSRLVLRRGVAAEVLADLARETDAAAIHCLHHYEPWWRNAEKALKTALPEGCSLEKHHGNYLMPPGSVTTGSGQPYKIYTPFWRALAQHMPPAKPLPAPKALDAPKAWPDSDDLADWKLLPTKPDWATGFASEWTPGEAGAADRVDAFLAKAKHYEDRRNLPSIEGTSRLSPHLHFGEISPATVWHATIEAGGSVETFLKELVWRDYGQNVIAQYPDYGKANARDAFDDFPWRDPSDAQVKAEIEAWEQGRTGYPLVDAGMRQLWATGWMHNRVRMVAASFLIKHLLVDWRVGERWFWDTLVDADYGSNATNWQWTSGSGVDSNMFVRIMAPLTQSEKFDAAGYIREWVPELASLSDKEIHDPEAAGKFVKGYPKKIIGHKQARERALAAHATTKS</sequence>
<evidence type="ECO:0000256" key="5">
    <source>
        <dbReference type="ARBA" id="ARBA00022991"/>
    </source>
</evidence>
<dbReference type="RefSeq" id="WP_188514393.1">
    <property type="nucleotide sequence ID" value="NZ_BMGD01000003.1"/>
</dbReference>
<evidence type="ECO:0000256" key="3">
    <source>
        <dbReference type="ARBA" id="ARBA00022630"/>
    </source>
</evidence>
<keyword evidence="4 6" id="KW-0274">FAD</keyword>
<comment type="similarity">
    <text evidence="6">Belongs to the DNA photolyase family.</text>
</comment>
<dbReference type="InterPro" id="IPR002081">
    <property type="entry name" value="Cryptochrome/DNA_photolyase_1"/>
</dbReference>
<dbReference type="EMBL" id="BMGD01000003">
    <property type="protein sequence ID" value="GGB66073.1"/>
    <property type="molecule type" value="Genomic_DNA"/>
</dbReference>
<dbReference type="SUPFAM" id="SSF48173">
    <property type="entry name" value="Cryptochrome/photolyase FAD-binding domain"/>
    <property type="match status" value="1"/>
</dbReference>
<evidence type="ECO:0000256" key="6">
    <source>
        <dbReference type="RuleBase" id="RU004182"/>
    </source>
</evidence>
<dbReference type="Gene3D" id="3.40.50.620">
    <property type="entry name" value="HUPs"/>
    <property type="match status" value="1"/>
</dbReference>
<dbReference type="Gene3D" id="1.10.579.10">
    <property type="entry name" value="DNA Cyclobutane Dipyrimidine Photolyase, subunit A, domain 3"/>
    <property type="match status" value="1"/>
</dbReference>
<evidence type="ECO:0000256" key="2">
    <source>
        <dbReference type="ARBA" id="ARBA00001974"/>
    </source>
</evidence>
<dbReference type="PROSITE" id="PS51645">
    <property type="entry name" value="PHR_CRY_ALPHA_BETA"/>
    <property type="match status" value="1"/>
</dbReference>
<dbReference type="PRINTS" id="PR00147">
    <property type="entry name" value="DNAPHOTLYASE"/>
</dbReference>
<dbReference type="Proteomes" id="UP000614261">
    <property type="component" value="Unassembled WGS sequence"/>
</dbReference>
<name>A0ABQ1JDC0_9SPHN</name>
<protein>
    <submittedName>
        <fullName evidence="8">Deoxyribodipyrimidine photo-lyase</fullName>
    </submittedName>
</protein>
<evidence type="ECO:0000259" key="7">
    <source>
        <dbReference type="PROSITE" id="PS51645"/>
    </source>
</evidence>
<organism evidence="8 9">
    <name type="scientific">Blastomonas aquatica</name>
    <dbReference type="NCBI Taxonomy" id="1510276"/>
    <lineage>
        <taxon>Bacteria</taxon>
        <taxon>Pseudomonadati</taxon>
        <taxon>Pseudomonadota</taxon>
        <taxon>Alphaproteobacteria</taxon>
        <taxon>Sphingomonadales</taxon>
        <taxon>Sphingomonadaceae</taxon>
        <taxon>Blastomonas</taxon>
    </lineage>
</organism>
<dbReference type="PROSITE" id="PS00691">
    <property type="entry name" value="DNA_PHOTOLYASES_1_2"/>
    <property type="match status" value="1"/>
</dbReference>